<dbReference type="AlphaFoldDB" id="A0A2U8GQ76"/>
<name>A0A2U8GQ76_9RHOO</name>
<organism evidence="1 2">
    <name type="scientific">Parazoarcus communis</name>
    <dbReference type="NCBI Taxonomy" id="41977"/>
    <lineage>
        <taxon>Bacteria</taxon>
        <taxon>Pseudomonadati</taxon>
        <taxon>Pseudomonadota</taxon>
        <taxon>Betaproteobacteria</taxon>
        <taxon>Rhodocyclales</taxon>
        <taxon>Zoogloeaceae</taxon>
        <taxon>Parazoarcus</taxon>
    </lineage>
</organism>
<reference evidence="1 2" key="1">
    <citation type="submission" date="2017-06" db="EMBL/GenBank/DDBJ databases">
        <title>Azoarcus.</title>
        <authorList>
            <person name="Woo J.-H."/>
            <person name="Kim H.-S."/>
        </authorList>
    </citation>
    <scope>NUCLEOTIDE SEQUENCE [LARGE SCALE GENOMIC DNA]</scope>
    <source>
        <strain evidence="1 2">TSPY31</strain>
    </source>
</reference>
<evidence type="ECO:0000313" key="1">
    <source>
        <dbReference type="EMBL" id="AWI74645.1"/>
    </source>
</evidence>
<gene>
    <name evidence="1" type="ORF">CEW83_04970</name>
</gene>
<proteinExistence type="predicted"/>
<dbReference type="PANTHER" id="PTHR35566:SF1">
    <property type="entry name" value="TYPE VI SECRETION SYSTEM BASEPLATE COMPONENT TSSK1"/>
    <property type="match status" value="1"/>
</dbReference>
<dbReference type="EMBL" id="CP022187">
    <property type="protein sequence ID" value="AWI74645.1"/>
    <property type="molecule type" value="Genomic_DNA"/>
</dbReference>
<dbReference type="NCBIfam" id="TIGR03353">
    <property type="entry name" value="VI_chp_4"/>
    <property type="match status" value="1"/>
</dbReference>
<dbReference type="InterPro" id="IPR010263">
    <property type="entry name" value="T6SS_TssK"/>
</dbReference>
<dbReference type="Pfam" id="PF05936">
    <property type="entry name" value="T6SS_VasE"/>
    <property type="match status" value="1"/>
</dbReference>
<evidence type="ECO:0000313" key="2">
    <source>
        <dbReference type="Proteomes" id="UP000244930"/>
    </source>
</evidence>
<sequence>MDTSKVLWGEGLFLRPQHFQQQDAYLESLSRNALLCAQPYGWGIRKLEVDLDALSSGILRLNCADVVFEDGETYRAPQIDRLPEPVMLDRARFSDGATEFHLGIRHLQRHGSNCAAEDAQTAETRFIITPISLSDRCTDAVEAEVSVLRKRGVLKSVLETLDSYQNLPVLRVRKTPGGAYECDPEFMPPTTRIGASPRLLSRLQGLLDSLEAKSHALHGLHREPSQSVIEFRSGDHASFWLQHTVSSAYAALSHLRHAPMVHPERLFQELLRLGGSLMTFSRQHQLSDLPAYDHAHPGQSFVRIDEILRSLLETVISARCFSIALHESKPAFHTGRLDSGKITPDSLFYLAVRANQPLSELIESVPLRMKIGAPDDVEKLVLSALSGVQLTHTPQVPSAIPVRPGTCYFALDSKGALYQRMLKAQAITIYAPSNYQDLSLELIALSS</sequence>
<protein>
    <submittedName>
        <fullName evidence="1">Type VI secretion system-associated protein</fullName>
    </submittedName>
</protein>
<dbReference type="KEGG" id="acom:CEW83_04970"/>
<dbReference type="PANTHER" id="PTHR35566">
    <property type="entry name" value="BLR3599 PROTEIN"/>
    <property type="match status" value="1"/>
</dbReference>
<dbReference type="Proteomes" id="UP000244930">
    <property type="component" value="Chromosome"/>
</dbReference>
<accession>A0A2U8GQ76</accession>
<keyword evidence="2" id="KW-1185">Reference proteome</keyword>
<dbReference type="RefSeq" id="WP_108948351.1">
    <property type="nucleotide sequence ID" value="NZ_CP022187.1"/>
</dbReference>